<feature type="transmembrane region" description="Helical" evidence="6">
    <location>
        <begin position="179"/>
        <end position="198"/>
    </location>
</feature>
<dbReference type="Proteomes" id="UP001500635">
    <property type="component" value="Unassembled WGS sequence"/>
</dbReference>
<proteinExistence type="predicted"/>
<feature type="transmembrane region" description="Helical" evidence="6">
    <location>
        <begin position="219"/>
        <end position="238"/>
    </location>
</feature>
<sequence>MRTRVGIGAAVVGPGILALVNDAGSVAIDTQAGQDFGYRLLWVLVLMIPVLVLNQDMVVRLGTITGCGLVDLFRPRFGRAWTALCLSVLTAVNVLTIVSEFMGVSLAASSLGVSPVVAVPVAVTALVGVALGRSPRFRERAMLVLVAIGLVQLPMMLLAHPQWPRLISETGPTIGGSSGSLLLAMGIVGTTISPWQLALQQSTIVEKAIPSTRLGYERADTVIGALMSAAGGTAFIVLGDYARRSAGGTSAFIDCGVTARLLDEHSSLLAGFFAVALMDASMIGAAAVALSTDRLIRDARGSDRRTQQGRRPIDTRHQWYCIVLVLASAPVLIPGMPLGFLMALVQVLAGLLLPGMTLMLLLLCNDRRLLGRWANRWPLNLFGIATVVGLVGLTAWLLLSTVDPAPDVRARMLTALATGGVGLGTAWVWRRRRTTFRMTAYPPTPWVGDRDDRR</sequence>
<evidence type="ECO:0000256" key="5">
    <source>
        <dbReference type="ARBA" id="ARBA00023136"/>
    </source>
</evidence>
<feature type="transmembrane region" description="Helical" evidence="6">
    <location>
        <begin position="141"/>
        <end position="159"/>
    </location>
</feature>
<evidence type="ECO:0000313" key="7">
    <source>
        <dbReference type="EMBL" id="GAA4387447.1"/>
    </source>
</evidence>
<feature type="transmembrane region" description="Helical" evidence="6">
    <location>
        <begin position="319"/>
        <end position="337"/>
    </location>
</feature>
<dbReference type="PANTHER" id="PTHR11706">
    <property type="entry name" value="SOLUTE CARRIER PROTEIN FAMILY 11 MEMBER"/>
    <property type="match status" value="1"/>
</dbReference>
<keyword evidence="3 6" id="KW-0812">Transmembrane</keyword>
<reference evidence="8" key="1">
    <citation type="journal article" date="2019" name="Int. J. Syst. Evol. Microbiol.">
        <title>The Global Catalogue of Microorganisms (GCM) 10K type strain sequencing project: providing services to taxonomists for standard genome sequencing and annotation.</title>
        <authorList>
            <consortium name="The Broad Institute Genomics Platform"/>
            <consortium name="The Broad Institute Genome Sequencing Center for Infectious Disease"/>
            <person name="Wu L."/>
            <person name="Ma J."/>
        </authorList>
    </citation>
    <scope>NUCLEOTIDE SEQUENCE [LARGE SCALE GENOMIC DNA]</scope>
    <source>
        <strain evidence="8">JCM 17688</strain>
    </source>
</reference>
<feature type="transmembrane region" description="Helical" evidence="6">
    <location>
        <begin position="377"/>
        <end position="398"/>
    </location>
</feature>
<keyword evidence="5 6" id="KW-0472">Membrane</keyword>
<keyword evidence="2" id="KW-0813">Transport</keyword>
<dbReference type="EMBL" id="BAABFR010000012">
    <property type="protein sequence ID" value="GAA4387447.1"/>
    <property type="molecule type" value="Genomic_DNA"/>
</dbReference>
<organism evidence="7 8">
    <name type="scientific">Tsukamurella soli</name>
    <dbReference type="NCBI Taxonomy" id="644556"/>
    <lineage>
        <taxon>Bacteria</taxon>
        <taxon>Bacillati</taxon>
        <taxon>Actinomycetota</taxon>
        <taxon>Actinomycetes</taxon>
        <taxon>Mycobacteriales</taxon>
        <taxon>Tsukamurellaceae</taxon>
        <taxon>Tsukamurella</taxon>
    </lineage>
</organism>
<evidence type="ECO:0000256" key="3">
    <source>
        <dbReference type="ARBA" id="ARBA00022692"/>
    </source>
</evidence>
<name>A0ABP8J9Q5_9ACTN</name>
<evidence type="ECO:0000313" key="8">
    <source>
        <dbReference type="Proteomes" id="UP001500635"/>
    </source>
</evidence>
<feature type="transmembrane region" description="Helical" evidence="6">
    <location>
        <begin position="80"/>
        <end position="98"/>
    </location>
</feature>
<evidence type="ECO:0000256" key="1">
    <source>
        <dbReference type="ARBA" id="ARBA00004141"/>
    </source>
</evidence>
<evidence type="ECO:0000256" key="6">
    <source>
        <dbReference type="SAM" id="Phobius"/>
    </source>
</evidence>
<dbReference type="PANTHER" id="PTHR11706:SF33">
    <property type="entry name" value="NATURAL RESISTANCE-ASSOCIATED MACROPHAGE PROTEIN 2"/>
    <property type="match status" value="1"/>
</dbReference>
<evidence type="ECO:0000256" key="4">
    <source>
        <dbReference type="ARBA" id="ARBA00022989"/>
    </source>
</evidence>
<feature type="transmembrane region" description="Helical" evidence="6">
    <location>
        <begin position="410"/>
        <end position="429"/>
    </location>
</feature>
<keyword evidence="4 6" id="KW-1133">Transmembrane helix</keyword>
<keyword evidence="8" id="KW-1185">Reference proteome</keyword>
<feature type="transmembrane region" description="Helical" evidence="6">
    <location>
        <begin position="104"/>
        <end position="129"/>
    </location>
</feature>
<feature type="transmembrane region" description="Helical" evidence="6">
    <location>
        <begin position="37"/>
        <end position="59"/>
    </location>
</feature>
<comment type="caution">
    <text evidence="7">The sequence shown here is derived from an EMBL/GenBank/DDBJ whole genome shotgun (WGS) entry which is preliminary data.</text>
</comment>
<gene>
    <name evidence="7" type="ORF">GCM10023147_11920</name>
</gene>
<comment type="subcellular location">
    <subcellularLocation>
        <location evidence="1">Membrane</location>
        <topology evidence="1">Multi-pass membrane protein</topology>
    </subcellularLocation>
</comment>
<dbReference type="InterPro" id="IPR001046">
    <property type="entry name" value="NRAMP_fam"/>
</dbReference>
<feature type="transmembrane region" description="Helical" evidence="6">
    <location>
        <begin position="343"/>
        <end position="365"/>
    </location>
</feature>
<protein>
    <submittedName>
        <fullName evidence="7">Nramp family divalent metal transporter</fullName>
    </submittedName>
</protein>
<feature type="transmembrane region" description="Helical" evidence="6">
    <location>
        <begin position="268"/>
        <end position="290"/>
    </location>
</feature>
<accession>A0ABP8J9Q5</accession>
<evidence type="ECO:0000256" key="2">
    <source>
        <dbReference type="ARBA" id="ARBA00022448"/>
    </source>
</evidence>
<dbReference type="Pfam" id="PF01566">
    <property type="entry name" value="Nramp"/>
    <property type="match status" value="1"/>
</dbReference>